<name>A0A8J4DJB0_9ACTN</name>
<feature type="transmembrane region" description="Helical" evidence="1">
    <location>
        <begin position="737"/>
        <end position="755"/>
    </location>
</feature>
<evidence type="ECO:0000256" key="1">
    <source>
        <dbReference type="SAM" id="Phobius"/>
    </source>
</evidence>
<feature type="transmembrane region" description="Helical" evidence="1">
    <location>
        <begin position="307"/>
        <end position="327"/>
    </location>
</feature>
<feature type="transmembrane region" description="Helical" evidence="1">
    <location>
        <begin position="438"/>
        <end position="456"/>
    </location>
</feature>
<feature type="transmembrane region" description="Helical" evidence="1">
    <location>
        <begin position="890"/>
        <end position="909"/>
    </location>
</feature>
<keyword evidence="1" id="KW-0812">Transmembrane</keyword>
<dbReference type="NCBIfam" id="NF047321">
    <property type="entry name" value="SCO7613_CTERM"/>
    <property type="match status" value="1"/>
</dbReference>
<feature type="transmembrane region" description="Helical" evidence="1">
    <location>
        <begin position="941"/>
        <end position="959"/>
    </location>
</feature>
<feature type="transmembrane region" description="Helical" evidence="1">
    <location>
        <begin position="591"/>
        <end position="609"/>
    </location>
</feature>
<feature type="transmembrane region" description="Helical" evidence="1">
    <location>
        <begin position="140"/>
        <end position="160"/>
    </location>
</feature>
<feature type="transmembrane region" description="Helical" evidence="1">
    <location>
        <begin position="463"/>
        <end position="480"/>
    </location>
</feature>
<feature type="transmembrane region" description="Helical" evidence="1">
    <location>
        <begin position="667"/>
        <end position="685"/>
    </location>
</feature>
<feature type="transmembrane region" description="Helical" evidence="1">
    <location>
        <begin position="113"/>
        <end position="134"/>
    </location>
</feature>
<dbReference type="EMBL" id="BOOY01000018">
    <property type="protein sequence ID" value="GIJ03164.1"/>
    <property type="molecule type" value="Genomic_DNA"/>
</dbReference>
<dbReference type="RefSeq" id="WP_370872161.1">
    <property type="nucleotide sequence ID" value="NZ_BAAAGJ010000005.1"/>
</dbReference>
<feature type="transmembrane region" description="Helical" evidence="1">
    <location>
        <begin position="1098"/>
        <end position="1115"/>
    </location>
</feature>
<feature type="transmembrane region" description="Helical" evidence="1">
    <location>
        <begin position="203"/>
        <end position="222"/>
    </location>
</feature>
<keyword evidence="3" id="KW-1185">Reference proteome</keyword>
<evidence type="ECO:0000313" key="3">
    <source>
        <dbReference type="Proteomes" id="UP000652013"/>
    </source>
</evidence>
<accession>A0A8J4DJB0</accession>
<feature type="transmembrane region" description="Helical" evidence="1">
    <location>
        <begin position="537"/>
        <end position="554"/>
    </location>
</feature>
<feature type="transmembrane region" description="Helical" evidence="1">
    <location>
        <begin position="813"/>
        <end position="833"/>
    </location>
</feature>
<keyword evidence="1" id="KW-0472">Membrane</keyword>
<feature type="transmembrane region" description="Helical" evidence="1">
    <location>
        <begin position="789"/>
        <end position="806"/>
    </location>
</feature>
<feature type="transmembrane region" description="Helical" evidence="1">
    <location>
        <begin position="1048"/>
        <end position="1066"/>
    </location>
</feature>
<feature type="transmembrane region" description="Helical" evidence="1">
    <location>
        <begin position="253"/>
        <end position="270"/>
    </location>
</feature>
<dbReference type="AlphaFoldDB" id="A0A8J4DJB0"/>
<dbReference type="InterPro" id="IPR058062">
    <property type="entry name" value="SCO7613_C"/>
</dbReference>
<feature type="transmembrane region" description="Helical" evidence="1">
    <location>
        <begin position="515"/>
        <end position="531"/>
    </location>
</feature>
<gene>
    <name evidence="2" type="ORF">Sya03_25160</name>
</gene>
<feature type="transmembrane region" description="Helical" evidence="1">
    <location>
        <begin position="997"/>
        <end position="1016"/>
    </location>
</feature>
<feature type="transmembrane region" description="Helical" evidence="1">
    <location>
        <begin position="762"/>
        <end position="783"/>
    </location>
</feature>
<keyword evidence="1" id="KW-1133">Transmembrane helix</keyword>
<feature type="transmembrane region" description="Helical" evidence="1">
    <location>
        <begin position="1023"/>
        <end position="1042"/>
    </location>
</feature>
<feature type="transmembrane region" description="Helical" evidence="1">
    <location>
        <begin position="395"/>
        <end position="418"/>
    </location>
</feature>
<reference evidence="2" key="1">
    <citation type="submission" date="2021-01" db="EMBL/GenBank/DDBJ databases">
        <title>Whole genome shotgun sequence of Spirilliplanes yamanashiensis NBRC 15828.</title>
        <authorList>
            <person name="Komaki H."/>
            <person name="Tamura T."/>
        </authorList>
    </citation>
    <scope>NUCLEOTIDE SEQUENCE</scope>
    <source>
        <strain evidence="2">NBRC 15828</strain>
    </source>
</reference>
<protein>
    <submittedName>
        <fullName evidence="2">Uncharacterized protein</fullName>
    </submittedName>
</protein>
<proteinExistence type="predicted"/>
<comment type="caution">
    <text evidence="2">The sequence shown here is derived from an EMBL/GenBank/DDBJ whole genome shotgun (WGS) entry which is preliminary data.</text>
</comment>
<organism evidence="2 3">
    <name type="scientific">Spirilliplanes yamanashiensis</name>
    <dbReference type="NCBI Taxonomy" id="42233"/>
    <lineage>
        <taxon>Bacteria</taxon>
        <taxon>Bacillati</taxon>
        <taxon>Actinomycetota</taxon>
        <taxon>Actinomycetes</taxon>
        <taxon>Micromonosporales</taxon>
        <taxon>Micromonosporaceae</taxon>
        <taxon>Spirilliplanes</taxon>
    </lineage>
</organism>
<feature type="transmembrane region" description="Helical" evidence="1">
    <location>
        <begin position="360"/>
        <end position="383"/>
    </location>
</feature>
<feature type="transmembrane region" description="Helical" evidence="1">
    <location>
        <begin position="839"/>
        <end position="856"/>
    </location>
</feature>
<feature type="transmembrane region" description="Helical" evidence="1">
    <location>
        <begin position="639"/>
        <end position="661"/>
    </location>
</feature>
<dbReference type="Proteomes" id="UP000652013">
    <property type="component" value="Unassembled WGS sequence"/>
</dbReference>
<feature type="transmembrane region" description="Helical" evidence="1">
    <location>
        <begin position="1073"/>
        <end position="1092"/>
    </location>
</feature>
<feature type="transmembrane region" description="Helical" evidence="1">
    <location>
        <begin position="277"/>
        <end position="301"/>
    </location>
</feature>
<sequence length="1133" mass="110196">MTYPCPACRAPADDVSGCSRCGRGPDPDAAEVIRLDLEIPVLTERAATARRAWQSADRAVTDAWRRRTEAVARIQSRLAPAAPAPAPLPVPAAVAAVTAAPRPEASTRTVQNVLFLLGGLLLGVAAVVFTAVAWNTFGVGGRALLLAAFTALALGAPLLALRRGLTATAETIAAVGLLLVLLDGYAAWYVNLFGVAGGSAARYAAGVFAVTALTAAGYARLTGLTGPRFAALAAVQPVLPLAVAAAGAGPVGWAWTLTGVAALNLGVVVLTRRPVRWAAWGLGAAWLAAAGLLALAASAFASRTGTAVTAGLALVGAAALALAGALVSRRTPAVAAAAGLVVAATGVAAARPLLLLDVTGTPALVAAVAAALAAAVAAGGRLLPAGVRVGPRAGAFLVLGLPGLGALAGTLAAVAATVEASRPAWAAGWSARPGNADSWPLPVTVLLLLAGLLVLLPRPARRDTALAGAALLSLGLTAGLHLPWWVAPALLLAAASTALLLAARATAPATATRRAAVAAAPLLVALLVGAGRPAVLAAVLATLLATGLTALALAHRRPGAVVAAVTAGAGLLVLPATAASAAAAAGAPDHWVARAALAALAALVALAWTTRAATSRAATAPRLSAPRLSAPRLSAPRLAALRLPALAAAAGAAVIAPAWALPAGDPSVLYAAAAVLAVAVTVRAAGPGRAALAAAAGALPGLWLVVAALPGLAAVLVAPYEQLGRVWDGPVTLPAPAGAVAGALGVAALAVAVLIGRNRAVLLSAVPPVAGAAALVAVGAAGAPWPVRVAAAVAAGLGGLLGTAVRRRTGADVAACGAVSAGFAGAGLAGAFAARPATLVALGATAAVAAACGAAGRTGSARVAGWLGAVGAAGGFALAAGRAAGLTPAGAAFGVLAVAALALALGAALRSRRPGESAAVQASAHVTAVLALLLCAGSANAAAAVCVLWGVVLGLRALWPGEAANPRRVLVVAAAGAELLGWWIVAGSGGVTTPEAYTLPAAAVGLLAGWLALRAYPRLSSWTAWGPALAAALLPSLAAVFAAPDAPLRRLLLGAGALAVLVLGAATRRQAPVVAGGAVLTLVALHELVRVWDLLPRWIPLAAGGLLLVGLAMTLERRRRDLHRVRSAVARMT</sequence>
<feature type="transmembrane region" description="Helical" evidence="1">
    <location>
        <begin position="561"/>
        <end position="585"/>
    </location>
</feature>
<feature type="transmembrane region" description="Helical" evidence="1">
    <location>
        <begin position="486"/>
        <end position="503"/>
    </location>
</feature>
<feature type="transmembrane region" description="Helical" evidence="1">
    <location>
        <begin position="692"/>
        <end position="717"/>
    </location>
</feature>
<feature type="transmembrane region" description="Helical" evidence="1">
    <location>
        <begin position="334"/>
        <end position="354"/>
    </location>
</feature>
<feature type="transmembrane region" description="Helical" evidence="1">
    <location>
        <begin position="229"/>
        <end position="247"/>
    </location>
</feature>
<feature type="transmembrane region" description="Helical" evidence="1">
    <location>
        <begin position="863"/>
        <end position="884"/>
    </location>
</feature>
<feature type="transmembrane region" description="Helical" evidence="1">
    <location>
        <begin position="172"/>
        <end position="191"/>
    </location>
</feature>
<evidence type="ECO:0000313" key="2">
    <source>
        <dbReference type="EMBL" id="GIJ03164.1"/>
    </source>
</evidence>